<dbReference type="eggNOG" id="ENOG502QSVP">
    <property type="taxonomic scope" value="Eukaryota"/>
</dbReference>
<evidence type="ECO:0000256" key="1">
    <source>
        <dbReference type="SAM" id="MobiDB-lite"/>
    </source>
</evidence>
<dbReference type="EMBL" id="KK198755">
    <property type="protein sequence ID" value="KCW79328.1"/>
    <property type="molecule type" value="Genomic_DNA"/>
</dbReference>
<reference evidence="2" key="1">
    <citation type="submission" date="2013-07" db="EMBL/GenBank/DDBJ databases">
        <title>The genome of Eucalyptus grandis.</title>
        <authorList>
            <person name="Schmutz J."/>
            <person name="Hayes R."/>
            <person name="Myburg A."/>
            <person name="Tuskan G."/>
            <person name="Grattapaglia D."/>
            <person name="Rokhsar D.S."/>
        </authorList>
    </citation>
    <scope>NUCLEOTIDE SEQUENCE</scope>
    <source>
        <tissue evidence="2">Leaf extractions</tissue>
    </source>
</reference>
<feature type="compositionally biased region" description="Polar residues" evidence="1">
    <location>
        <begin position="39"/>
        <end position="55"/>
    </location>
</feature>
<evidence type="ECO:0000313" key="2">
    <source>
        <dbReference type="EMBL" id="KCW79328.1"/>
    </source>
</evidence>
<feature type="region of interest" description="Disordered" evidence="1">
    <location>
        <begin position="264"/>
        <end position="294"/>
    </location>
</feature>
<dbReference type="AlphaFoldDB" id="A0A059CLH8"/>
<feature type="compositionally biased region" description="Basic residues" evidence="1">
    <location>
        <begin position="88"/>
        <end position="97"/>
    </location>
</feature>
<dbReference type="PANTHER" id="PTHR37256:SF1">
    <property type="entry name" value="MYB-LIKE PROTEIN A"/>
    <property type="match status" value="1"/>
</dbReference>
<dbReference type="OrthoDB" id="692030at2759"/>
<dbReference type="Gramene" id="KCW79328">
    <property type="protein sequence ID" value="KCW79328"/>
    <property type="gene ID" value="EUGRSUZ_C00749"/>
</dbReference>
<feature type="compositionally biased region" description="Pro residues" evidence="1">
    <location>
        <begin position="149"/>
        <end position="163"/>
    </location>
</feature>
<dbReference type="FunCoup" id="A0A059CLH8">
    <property type="interactions" value="85"/>
</dbReference>
<proteinExistence type="predicted"/>
<feature type="compositionally biased region" description="Low complexity" evidence="1">
    <location>
        <begin position="264"/>
        <end position="286"/>
    </location>
</feature>
<organism evidence="2">
    <name type="scientific">Eucalyptus grandis</name>
    <name type="common">Flooded gum</name>
    <dbReference type="NCBI Taxonomy" id="71139"/>
    <lineage>
        <taxon>Eukaryota</taxon>
        <taxon>Viridiplantae</taxon>
        <taxon>Streptophyta</taxon>
        <taxon>Embryophyta</taxon>
        <taxon>Tracheophyta</taxon>
        <taxon>Spermatophyta</taxon>
        <taxon>Magnoliopsida</taxon>
        <taxon>eudicotyledons</taxon>
        <taxon>Gunneridae</taxon>
        <taxon>Pentapetalae</taxon>
        <taxon>rosids</taxon>
        <taxon>malvids</taxon>
        <taxon>Myrtales</taxon>
        <taxon>Myrtaceae</taxon>
        <taxon>Myrtoideae</taxon>
        <taxon>Eucalypteae</taxon>
        <taxon>Eucalyptus</taxon>
    </lineage>
</organism>
<protein>
    <recommendedName>
        <fullName evidence="3">Hydroxyproline-rich glycoprotein family protein</fullName>
    </recommendedName>
</protein>
<feature type="region of interest" description="Disordered" evidence="1">
    <location>
        <begin position="129"/>
        <end position="167"/>
    </location>
</feature>
<evidence type="ECO:0008006" key="3">
    <source>
        <dbReference type="Google" id="ProtNLM"/>
    </source>
</evidence>
<gene>
    <name evidence="2" type="ORF">EUGRSUZ_C00749</name>
</gene>
<name>A0A059CLH8_EUCGR</name>
<dbReference type="OMA" id="DYFQDPA"/>
<sequence>MGRSSKQETREAMEIDNKPCKLKEEAHLSGAYIRSLVKQLTSSRTKDPMSSQQDPESIDSDGFSAQSLAKFREDFSETQHQSQQPPPPHKKQVRRRLHTSRPYQERLLNMAEARREIVTALKFHRAAMKQAQEKQLQQEKDQLQQQQSPPLPPPPIHPQPQPCPEEGKIVPRMYQRISHSSSHAFSSNYAGNLAYPSFSYPPPPPANPFSSWPISPISPLPAAAESLNFTLPNQPLGLNLNFHDFDNLVETNLYHNGNPPSIYAASSPSSSSSPPLSVAAEESPPSVGASSSKGPPMVAVAEVAESGSPSGGGGLHQVVADEEIAEIRSIGEQHQMEWNDAMNLVTSAWWFKCLKDLDIGPEVKAEDDGYQPFDEVMEFPSWLSSNENCLQQHLNDCFSEDYYQDPALPCMDIGEIEGIDGEWLS</sequence>
<dbReference type="InParanoid" id="A0A059CLH8"/>
<feature type="region of interest" description="Disordered" evidence="1">
    <location>
        <begin position="39"/>
        <end position="97"/>
    </location>
</feature>
<dbReference type="KEGG" id="egr:104436361"/>
<dbReference type="PANTHER" id="PTHR37256">
    <property type="entry name" value="E1A-BINDING PROTEIN P400-LIKE"/>
    <property type="match status" value="1"/>
</dbReference>
<accession>A0A059CLH8</accession>